<evidence type="ECO:0000313" key="1">
    <source>
        <dbReference type="EMBL" id="KKL52746.1"/>
    </source>
</evidence>
<sequence length="132" mass="14929">MALDFTNSIELKGGKKVKMDYQKELKRLQEGGNYWKPKAGQFKVKALTELEEAEPFVRKKEGEEDQVTPQAKMKILVDGEEKIWTFSIGKTPASTYGQLVELATKHANQLEGVEFSVVVKFDGVKNDYTIVD</sequence>
<dbReference type="AlphaFoldDB" id="A0A0F9DG45"/>
<proteinExistence type="predicted"/>
<protein>
    <submittedName>
        <fullName evidence="1">Uncharacterized protein</fullName>
    </submittedName>
</protein>
<reference evidence="1" key="1">
    <citation type="journal article" date="2015" name="Nature">
        <title>Complex archaea that bridge the gap between prokaryotes and eukaryotes.</title>
        <authorList>
            <person name="Spang A."/>
            <person name="Saw J.H."/>
            <person name="Jorgensen S.L."/>
            <person name="Zaremba-Niedzwiedzka K."/>
            <person name="Martijn J."/>
            <person name="Lind A.E."/>
            <person name="van Eijk R."/>
            <person name="Schleper C."/>
            <person name="Guy L."/>
            <person name="Ettema T.J."/>
        </authorList>
    </citation>
    <scope>NUCLEOTIDE SEQUENCE</scope>
</reference>
<organism evidence="1">
    <name type="scientific">marine sediment metagenome</name>
    <dbReference type="NCBI Taxonomy" id="412755"/>
    <lineage>
        <taxon>unclassified sequences</taxon>
        <taxon>metagenomes</taxon>
        <taxon>ecological metagenomes</taxon>
    </lineage>
</organism>
<gene>
    <name evidence="1" type="ORF">LCGC14_2282420</name>
</gene>
<dbReference type="EMBL" id="LAZR01031785">
    <property type="protein sequence ID" value="KKL52746.1"/>
    <property type="molecule type" value="Genomic_DNA"/>
</dbReference>
<name>A0A0F9DG45_9ZZZZ</name>
<comment type="caution">
    <text evidence="1">The sequence shown here is derived from an EMBL/GenBank/DDBJ whole genome shotgun (WGS) entry which is preliminary data.</text>
</comment>
<accession>A0A0F9DG45</accession>